<dbReference type="Proteomes" id="UP000035352">
    <property type="component" value="Chromosome"/>
</dbReference>
<gene>
    <name evidence="1" type="ORF">AAW51_3498</name>
</gene>
<sequence>MAHRVRTFEAEQHRRATPPKALFAPAISAELPEDFLAALARLDTPPTEPAQRRAVFRLLKDLETAPDEDILQFGDAPAAAVDALLKQAVAIITNPDLPRTSQLLKQTLDDLDRVRPQTRAGWFQRLTRSPAAWFDSAGEALEARLGELARLEQEVLDDAASLVKLIEQNEGQLQALSQHEAACRLAEWLGTERPASTRERLARRAQLLATLLTSADMTRRQLHIVREHLLTVAERVQTLRFVTLPLWRQQFLAPIQSHRDFDAVDARGLDIHRELVEQLGQLVRITSQKVHD</sequence>
<evidence type="ECO:0000313" key="1">
    <source>
        <dbReference type="EMBL" id="AKJ30189.1"/>
    </source>
</evidence>
<dbReference type="EMBL" id="CP011371">
    <property type="protein sequence ID" value="AKJ30189.1"/>
    <property type="molecule type" value="Genomic_DNA"/>
</dbReference>
<dbReference type="AlphaFoldDB" id="A0A0G3BL56"/>
<reference evidence="1 2" key="1">
    <citation type="submission" date="2015-05" db="EMBL/GenBank/DDBJ databases">
        <authorList>
            <person name="Tang B."/>
            <person name="Yu Y."/>
        </authorList>
    </citation>
    <scope>NUCLEOTIDE SEQUENCE [LARGE SCALE GENOMIC DNA]</scope>
    <source>
        <strain evidence="1 2">DSM 7029</strain>
    </source>
</reference>
<protein>
    <submittedName>
        <fullName evidence="1">Uncharacterized protein</fullName>
    </submittedName>
</protein>
<accession>A0A0G3BL56</accession>
<dbReference type="STRING" id="413882.AAW51_3498"/>
<evidence type="ECO:0000313" key="2">
    <source>
        <dbReference type="Proteomes" id="UP000035352"/>
    </source>
</evidence>
<name>A0A0G3BL56_9BURK</name>
<organism evidence="1 2">
    <name type="scientific">Caldimonas brevitalea</name>
    <dbReference type="NCBI Taxonomy" id="413882"/>
    <lineage>
        <taxon>Bacteria</taxon>
        <taxon>Pseudomonadati</taxon>
        <taxon>Pseudomonadota</taxon>
        <taxon>Betaproteobacteria</taxon>
        <taxon>Burkholderiales</taxon>
        <taxon>Sphaerotilaceae</taxon>
        <taxon>Caldimonas</taxon>
    </lineage>
</organism>
<proteinExistence type="predicted"/>
<keyword evidence="2" id="KW-1185">Reference proteome</keyword>
<dbReference type="KEGG" id="pbh:AAW51_3498"/>